<dbReference type="PROSITE" id="PS51462">
    <property type="entry name" value="NUDIX"/>
    <property type="match status" value="1"/>
</dbReference>
<dbReference type="GO" id="GO:0016787">
    <property type="term" value="F:hydrolase activity"/>
    <property type="evidence" value="ECO:0007669"/>
    <property type="project" value="UniProtKB-KW"/>
</dbReference>
<keyword evidence="2" id="KW-0378">Hydrolase</keyword>
<dbReference type="EMBL" id="SJDT01000002">
    <property type="protein sequence ID" value="TBW23045.1"/>
    <property type="molecule type" value="Genomic_DNA"/>
</dbReference>
<gene>
    <name evidence="5" type="ORF">EZJ44_02985</name>
</gene>
<name>A0A4Q9V1U4_9ACTO</name>
<dbReference type="PROSITE" id="PS00893">
    <property type="entry name" value="NUDIX_BOX"/>
    <property type="match status" value="1"/>
</dbReference>
<evidence type="ECO:0000256" key="1">
    <source>
        <dbReference type="ARBA" id="ARBA00001946"/>
    </source>
</evidence>
<comment type="caution">
    <text evidence="5">The sequence shown here is derived from an EMBL/GenBank/DDBJ whole genome shotgun (WGS) entry which is preliminary data.</text>
</comment>
<dbReference type="CDD" id="cd04685">
    <property type="entry name" value="NUDIX_Hydrolase"/>
    <property type="match status" value="1"/>
</dbReference>
<keyword evidence="6" id="KW-1185">Reference proteome</keyword>
<accession>A0A4Q9V1U4</accession>
<dbReference type="PANTHER" id="PTHR43046:SF12">
    <property type="entry name" value="GDP-MANNOSE MANNOSYL HYDROLASE"/>
    <property type="match status" value="1"/>
</dbReference>
<dbReference type="Proteomes" id="UP000293036">
    <property type="component" value="Unassembled WGS sequence"/>
</dbReference>
<evidence type="ECO:0000256" key="3">
    <source>
        <dbReference type="ARBA" id="ARBA00022842"/>
    </source>
</evidence>
<feature type="domain" description="Nudix hydrolase" evidence="4">
    <location>
        <begin position="17"/>
        <end position="164"/>
    </location>
</feature>
<comment type="cofactor">
    <cofactor evidence="1">
        <name>Mg(2+)</name>
        <dbReference type="ChEBI" id="CHEBI:18420"/>
    </cofactor>
</comment>
<proteinExistence type="predicted"/>
<dbReference type="PANTHER" id="PTHR43046">
    <property type="entry name" value="GDP-MANNOSE MANNOSYL HYDROLASE"/>
    <property type="match status" value="1"/>
</dbReference>
<dbReference type="AlphaFoldDB" id="A0A4Q9V1U4"/>
<dbReference type="InterPro" id="IPR015797">
    <property type="entry name" value="NUDIX_hydrolase-like_dom_sf"/>
</dbReference>
<dbReference type="Gene3D" id="3.90.79.10">
    <property type="entry name" value="Nucleoside Triphosphate Pyrophosphohydrolase"/>
    <property type="match status" value="1"/>
</dbReference>
<organism evidence="5 6">
    <name type="scientific">Arcanobacterium bovis</name>
    <dbReference type="NCBI Taxonomy" id="2529275"/>
    <lineage>
        <taxon>Bacteria</taxon>
        <taxon>Bacillati</taxon>
        <taxon>Actinomycetota</taxon>
        <taxon>Actinomycetes</taxon>
        <taxon>Actinomycetales</taxon>
        <taxon>Actinomycetaceae</taxon>
        <taxon>Arcanobacterium</taxon>
    </lineage>
</organism>
<dbReference type="OrthoDB" id="9804442at2"/>
<reference evidence="5 6" key="1">
    <citation type="submission" date="2019-02" db="EMBL/GenBank/DDBJ databases">
        <title>Arcanobacterium bovis sp. nov., isolated from the milk of a cow with mastitis.</title>
        <authorList>
            <person name="Sammra O."/>
            <person name="Foster G."/>
            <person name="Hassan A."/>
            <person name="Alssahen M."/>
            <person name="Laemmler C."/>
            <person name="Borowiak M."/>
            <person name="Malorny B."/>
            <person name="Abdulmawjood A."/>
        </authorList>
    </citation>
    <scope>NUCLEOTIDE SEQUENCE [LARGE SCALE GENOMIC DNA]</scope>
    <source>
        <strain evidence="5 6">C605018/01/1</strain>
    </source>
</reference>
<evidence type="ECO:0000256" key="2">
    <source>
        <dbReference type="ARBA" id="ARBA00022801"/>
    </source>
</evidence>
<keyword evidence="3" id="KW-0460">Magnesium</keyword>
<dbReference type="SUPFAM" id="SSF55811">
    <property type="entry name" value="Nudix"/>
    <property type="match status" value="1"/>
</dbReference>
<dbReference type="InterPro" id="IPR020084">
    <property type="entry name" value="NUDIX_hydrolase_CS"/>
</dbReference>
<sequence length="183" mass="20956">MSDQLEQEWPLDEQGFPHREAARVVIFNPRQEVYLIKGHDYADVNHAWWFTVGGGKMSGETGAEAAARELAEETGLIADINRFVGPVLYRESTFRFVNKTSKQDEYFFVLHVSDEEKAIIDGGVNRSLTALEKEVLDEHRWWNLEDLARAEDGGETVYPLNFVTMAQRWAEGWDGQLLTVVEH</sequence>
<dbReference type="Pfam" id="PF00293">
    <property type="entry name" value="NUDIX"/>
    <property type="match status" value="1"/>
</dbReference>
<evidence type="ECO:0000313" key="5">
    <source>
        <dbReference type="EMBL" id="TBW23045.1"/>
    </source>
</evidence>
<dbReference type="InterPro" id="IPR000086">
    <property type="entry name" value="NUDIX_hydrolase_dom"/>
</dbReference>
<protein>
    <submittedName>
        <fullName evidence="5">NUDIX domain-containing protein</fullName>
    </submittedName>
</protein>
<evidence type="ECO:0000259" key="4">
    <source>
        <dbReference type="PROSITE" id="PS51462"/>
    </source>
</evidence>
<evidence type="ECO:0000313" key="6">
    <source>
        <dbReference type="Proteomes" id="UP000293036"/>
    </source>
</evidence>